<feature type="domain" description="Peptidase M16 C-terminal" evidence="3">
    <location>
        <begin position="247"/>
        <end position="427"/>
    </location>
</feature>
<dbReference type="InterPro" id="IPR050361">
    <property type="entry name" value="MPP/UQCRC_Complex"/>
</dbReference>
<protein>
    <submittedName>
        <fullName evidence="4">Insulinase family protein</fullName>
    </submittedName>
</protein>
<dbReference type="InterPro" id="IPR011249">
    <property type="entry name" value="Metalloenz_LuxS/M16"/>
</dbReference>
<gene>
    <name evidence="4" type="ORF">IAC51_05925</name>
</gene>
<name>A0A940IEE0_9BACT</name>
<accession>A0A940IEE0</accession>
<reference evidence="4" key="2">
    <citation type="journal article" date="2021" name="PeerJ">
        <title>Extensive microbial diversity within the chicken gut microbiome revealed by metagenomics and culture.</title>
        <authorList>
            <person name="Gilroy R."/>
            <person name="Ravi A."/>
            <person name="Getino M."/>
            <person name="Pursley I."/>
            <person name="Horton D.L."/>
            <person name="Alikhan N.F."/>
            <person name="Baker D."/>
            <person name="Gharbi K."/>
            <person name="Hall N."/>
            <person name="Watson M."/>
            <person name="Adriaenssens E.M."/>
            <person name="Foster-Nyarko E."/>
            <person name="Jarju S."/>
            <person name="Secka A."/>
            <person name="Antonio M."/>
            <person name="Oren A."/>
            <person name="Chaudhuri R.R."/>
            <person name="La Ragione R."/>
            <person name="Hildebrand F."/>
            <person name="Pallen M.J."/>
        </authorList>
    </citation>
    <scope>NUCLEOTIDE SEQUENCE</scope>
    <source>
        <strain evidence="4">3924</strain>
    </source>
</reference>
<dbReference type="InterPro" id="IPR007863">
    <property type="entry name" value="Peptidase_M16_C"/>
</dbReference>
<evidence type="ECO:0000259" key="3">
    <source>
        <dbReference type="Pfam" id="PF05193"/>
    </source>
</evidence>
<proteinExistence type="inferred from homology"/>
<evidence type="ECO:0000256" key="1">
    <source>
        <dbReference type="ARBA" id="ARBA00007261"/>
    </source>
</evidence>
<feature type="signal peptide" evidence="2">
    <location>
        <begin position="1"/>
        <end position="20"/>
    </location>
</feature>
<dbReference type="Pfam" id="PF05193">
    <property type="entry name" value="Peptidase_M16_C"/>
    <property type="match status" value="1"/>
</dbReference>
<dbReference type="PANTHER" id="PTHR11851">
    <property type="entry name" value="METALLOPROTEASE"/>
    <property type="match status" value="1"/>
</dbReference>
<feature type="chain" id="PRO_5037727505" evidence="2">
    <location>
        <begin position="21"/>
        <end position="994"/>
    </location>
</feature>
<sequence length="994" mass="113043">MKLKKYMVLAAVITVLPVMASAQDVGGCEEYRLGNGLTVILMEDSLARDVRGIVAVRAGMADEEEGQTGAATLLKHLMDNGTEKVGALDREKERPLLEEISRLYDTLAMENSARRRAELNRRISEVSAAAARYGNPMEYVRLMRRIGATDVGSEVTWDGSLYWSSFPNESIGKWLELNSERFINPLFRDFQRTLNVVYDEYNRSKLYYSGGLVGLREERDKINSILYKGTPYARPMTGYVEDMERLSPRVVEEYYGKWYAANNMALILAGDFDAEEVRPLLEGTFGRIEKRELPDRVTYPAPDLSGGKEVKEWARQASNISLYFNGVGIDDPDYVPLTMTLDMLTNVSGTGILDSVAQGSEYTFTSKTLVTRRRVEGGIIQLRTIPYIEETLEMRQIRRVKKSIFDKIGRLRNENTMPDRLFNSVKRMFVSAGSETGDGMARRVAEGFVVGENAGRVLNFRQQAKEVTKADVARCVNRYLTDEYLTAIFYLDRRKNRTGELINKVAPTTKENPFNAESAYAAGFATDKVPAVVLTQNDSSANVDMQVGLHATMHYTPNCKDGHFTLSLRYYYGMRDDRLLEYAATLLAGSGISPDIDAYTCRQMFAALGATVHFWIDRNYFYIEVIGEDRYLDQTLALLSERVSKPLMETNMLQAIIGGSYGNRAREWSGWDANGDALYEYVKYGQGSRYIDRLPKDVLLKHKLSDNKRYYEAVYVMTPTMAKVAIENAIGRPVEAFYYGSLPAERVAQSLWAIPKSTFIPNLMKPERKELKEREEKSVMFLNNGETPYSRAYFYIRMDAVPDVASQVRCQAFNSYFAELLKEEMYSRSVDPNAEGGVDIPPYMGGVAYFGGEVETEHARVNDAVDVYMDLLSDLPDSPERFEEVVRTMYSSYLKSDPDMRRQSMSYEAYKQVYPEGFPLDIWLAELERLTYEDMMDYYLQHIKGKPVTIAIMGDPKKIDLKRLGEKYGKVRRINKDVLFVDSFGKVTLVDDEI</sequence>
<evidence type="ECO:0000313" key="5">
    <source>
        <dbReference type="Proteomes" id="UP000712007"/>
    </source>
</evidence>
<evidence type="ECO:0000313" key="4">
    <source>
        <dbReference type="EMBL" id="MBO8440173.1"/>
    </source>
</evidence>
<reference evidence="4" key="1">
    <citation type="submission" date="2020-10" db="EMBL/GenBank/DDBJ databases">
        <authorList>
            <person name="Gilroy R."/>
        </authorList>
    </citation>
    <scope>NUCLEOTIDE SEQUENCE</scope>
    <source>
        <strain evidence="4">3924</strain>
    </source>
</reference>
<comment type="caution">
    <text evidence="4">The sequence shown here is derived from an EMBL/GenBank/DDBJ whole genome shotgun (WGS) entry which is preliminary data.</text>
</comment>
<organism evidence="4 5">
    <name type="scientific">Candidatus Aphodosoma intestinipullorum</name>
    <dbReference type="NCBI Taxonomy" id="2840674"/>
    <lineage>
        <taxon>Bacteria</taxon>
        <taxon>Pseudomonadati</taxon>
        <taxon>Bacteroidota</taxon>
        <taxon>Bacteroidia</taxon>
        <taxon>Bacteroidales</taxon>
        <taxon>Candidatus Aphodosoma</taxon>
    </lineage>
</organism>
<dbReference type="GO" id="GO:0046872">
    <property type="term" value="F:metal ion binding"/>
    <property type="evidence" value="ECO:0007669"/>
    <property type="project" value="InterPro"/>
</dbReference>
<keyword evidence="2" id="KW-0732">Signal</keyword>
<dbReference type="PANTHER" id="PTHR11851:SF49">
    <property type="entry name" value="MITOCHONDRIAL-PROCESSING PEPTIDASE SUBUNIT ALPHA"/>
    <property type="match status" value="1"/>
</dbReference>
<comment type="similarity">
    <text evidence="1">Belongs to the peptidase M16 family.</text>
</comment>
<dbReference type="Gene3D" id="3.30.830.10">
    <property type="entry name" value="Metalloenzyme, LuxS/M16 peptidase-like"/>
    <property type="match status" value="3"/>
</dbReference>
<evidence type="ECO:0000256" key="2">
    <source>
        <dbReference type="SAM" id="SignalP"/>
    </source>
</evidence>
<dbReference type="AlphaFoldDB" id="A0A940IEE0"/>
<dbReference type="Proteomes" id="UP000712007">
    <property type="component" value="Unassembled WGS sequence"/>
</dbReference>
<dbReference type="SUPFAM" id="SSF63411">
    <property type="entry name" value="LuxS/MPP-like metallohydrolase"/>
    <property type="match status" value="4"/>
</dbReference>
<dbReference type="EMBL" id="JADIMV010000102">
    <property type="protein sequence ID" value="MBO8440173.1"/>
    <property type="molecule type" value="Genomic_DNA"/>
</dbReference>